<dbReference type="EMBL" id="JACRTA010000003">
    <property type="protein sequence ID" value="MBC8568800.1"/>
    <property type="molecule type" value="Genomic_DNA"/>
</dbReference>
<keyword evidence="8" id="KW-1185">Reference proteome</keyword>
<reference evidence="7" key="1">
    <citation type="submission" date="2020-08" db="EMBL/GenBank/DDBJ databases">
        <title>Genome public.</title>
        <authorList>
            <person name="Liu C."/>
            <person name="Sun Q."/>
        </authorList>
    </citation>
    <scope>NUCLEOTIDE SEQUENCE</scope>
    <source>
        <strain evidence="7">NSJ-24</strain>
    </source>
</reference>
<proteinExistence type="inferred from homology"/>
<evidence type="ECO:0000256" key="1">
    <source>
        <dbReference type="ARBA" id="ARBA00001917"/>
    </source>
</evidence>
<keyword evidence="4" id="KW-0288">FMN</keyword>
<dbReference type="CDD" id="cd02136">
    <property type="entry name" value="PnbA_NfnB-like"/>
    <property type="match status" value="1"/>
</dbReference>
<evidence type="ECO:0000256" key="3">
    <source>
        <dbReference type="ARBA" id="ARBA00022630"/>
    </source>
</evidence>
<dbReference type="PANTHER" id="PTHR43673">
    <property type="entry name" value="NAD(P)H NITROREDUCTASE YDGI-RELATED"/>
    <property type="match status" value="1"/>
</dbReference>
<evidence type="ECO:0000256" key="4">
    <source>
        <dbReference type="ARBA" id="ARBA00022643"/>
    </source>
</evidence>
<dbReference type="AlphaFoldDB" id="A0A926IA56"/>
<comment type="similarity">
    <text evidence="2">Belongs to the nitroreductase family.</text>
</comment>
<comment type="caution">
    <text evidence="7">The sequence shown here is derived from an EMBL/GenBank/DDBJ whole genome shotgun (WGS) entry which is preliminary data.</text>
</comment>
<evidence type="ECO:0000259" key="6">
    <source>
        <dbReference type="Pfam" id="PF00881"/>
    </source>
</evidence>
<feature type="domain" description="Nitroreductase" evidence="6">
    <location>
        <begin position="9"/>
        <end position="156"/>
    </location>
</feature>
<dbReference type="GO" id="GO:0016491">
    <property type="term" value="F:oxidoreductase activity"/>
    <property type="evidence" value="ECO:0007669"/>
    <property type="project" value="UniProtKB-KW"/>
</dbReference>
<accession>A0A926IA56</accession>
<dbReference type="Pfam" id="PF00881">
    <property type="entry name" value="Nitroreductase"/>
    <property type="match status" value="1"/>
</dbReference>
<evidence type="ECO:0000313" key="7">
    <source>
        <dbReference type="EMBL" id="MBC8568800.1"/>
    </source>
</evidence>
<dbReference type="RefSeq" id="WP_187525468.1">
    <property type="nucleotide sequence ID" value="NZ_JACRTA010000003.1"/>
</dbReference>
<name>A0A926IA56_9FIRM</name>
<keyword evidence="5" id="KW-0560">Oxidoreductase</keyword>
<dbReference type="InterPro" id="IPR029479">
    <property type="entry name" value="Nitroreductase"/>
</dbReference>
<keyword evidence="3" id="KW-0285">Flavoprotein</keyword>
<dbReference type="SUPFAM" id="SSF55469">
    <property type="entry name" value="FMN-dependent nitroreductase-like"/>
    <property type="match status" value="1"/>
</dbReference>
<evidence type="ECO:0000313" key="8">
    <source>
        <dbReference type="Proteomes" id="UP000610862"/>
    </source>
</evidence>
<gene>
    <name evidence="7" type="ORF">H8692_08520</name>
</gene>
<dbReference type="Gene3D" id="3.40.109.10">
    <property type="entry name" value="NADH Oxidase"/>
    <property type="match status" value="1"/>
</dbReference>
<evidence type="ECO:0000256" key="5">
    <source>
        <dbReference type="ARBA" id="ARBA00023002"/>
    </source>
</evidence>
<sequence length="176" mass="18935">MNNGVLKVLKERRSIRSFKPEQITDEELNAVLETGTYAANSNGSQAPVIIAIQNPKLVKQIDEMSGKIVDPTGAFHPYYGAPTIIFVLAPEDGVAPVEDGSLAAGNMLNATYAAGLGSCWIHRSKDIFSSEKGKVLLKQLSLPENLMGVASIALGYANGELPKTAPRKENYILHVK</sequence>
<dbReference type="PANTHER" id="PTHR43673:SF2">
    <property type="entry name" value="NITROREDUCTASE"/>
    <property type="match status" value="1"/>
</dbReference>
<organism evidence="7 8">
    <name type="scientific">Lentihominibacter hominis</name>
    <dbReference type="NCBI Taxonomy" id="2763645"/>
    <lineage>
        <taxon>Bacteria</taxon>
        <taxon>Bacillati</taxon>
        <taxon>Bacillota</taxon>
        <taxon>Clostridia</taxon>
        <taxon>Peptostreptococcales</taxon>
        <taxon>Anaerovoracaceae</taxon>
        <taxon>Lentihominibacter</taxon>
    </lineage>
</organism>
<dbReference type="Proteomes" id="UP000610862">
    <property type="component" value="Unassembled WGS sequence"/>
</dbReference>
<comment type="cofactor">
    <cofactor evidence="1">
        <name>FMN</name>
        <dbReference type="ChEBI" id="CHEBI:58210"/>
    </cofactor>
</comment>
<evidence type="ECO:0000256" key="2">
    <source>
        <dbReference type="ARBA" id="ARBA00007118"/>
    </source>
</evidence>
<protein>
    <submittedName>
        <fullName evidence="7">Nitroreductase</fullName>
    </submittedName>
</protein>
<dbReference type="InterPro" id="IPR000415">
    <property type="entry name" value="Nitroreductase-like"/>
</dbReference>